<dbReference type="InterPro" id="IPR036265">
    <property type="entry name" value="HIT-like_sf"/>
</dbReference>
<dbReference type="Pfam" id="PF17913">
    <property type="entry name" value="FHA_2"/>
    <property type="match status" value="1"/>
</dbReference>
<dbReference type="GO" id="GO:0005654">
    <property type="term" value="C:nucleoplasm"/>
    <property type="evidence" value="ECO:0007669"/>
    <property type="project" value="UniProtKB-SubCell"/>
</dbReference>
<evidence type="ECO:0000259" key="21">
    <source>
        <dbReference type="PROSITE" id="PS51084"/>
    </source>
</evidence>
<evidence type="ECO:0000256" key="6">
    <source>
        <dbReference type="ARBA" id="ARBA00022723"/>
    </source>
</evidence>
<dbReference type="Gene3D" id="3.30.428.10">
    <property type="entry name" value="HIT-like"/>
    <property type="match status" value="1"/>
</dbReference>
<evidence type="ECO:0000256" key="17">
    <source>
        <dbReference type="ARBA" id="ARBA00044713"/>
    </source>
</evidence>
<evidence type="ECO:0000256" key="14">
    <source>
        <dbReference type="ARBA" id="ARBA00024601"/>
    </source>
</evidence>
<dbReference type="GO" id="GO:0120108">
    <property type="term" value="F:DNA-3'-diphospho-5'-guanosine diphosphatase activity"/>
    <property type="evidence" value="ECO:0007669"/>
    <property type="project" value="UniProtKB-EC"/>
</dbReference>
<accession>A0AA88T8G0</accession>
<dbReference type="PANTHER" id="PTHR12486:SF4">
    <property type="entry name" value="APRATAXIN"/>
    <property type="match status" value="1"/>
</dbReference>
<dbReference type="GO" id="GO:0003697">
    <property type="term" value="F:single-stranded DNA binding"/>
    <property type="evidence" value="ECO:0007669"/>
    <property type="project" value="TreeGrafter"/>
</dbReference>
<keyword evidence="6" id="KW-0479">Metal-binding</keyword>
<keyword evidence="12" id="KW-0234">DNA repair</keyword>
<dbReference type="PANTHER" id="PTHR12486">
    <property type="entry name" value="APRATAXIN-RELATED"/>
    <property type="match status" value="1"/>
</dbReference>
<keyword evidence="23" id="KW-1185">Reference proteome</keyword>
<dbReference type="PROSITE" id="PS51084">
    <property type="entry name" value="HIT_2"/>
    <property type="match status" value="1"/>
</dbReference>
<dbReference type="FunFam" id="3.30.428.10:FF:000004">
    <property type="entry name" value="aprataxin isoform X2"/>
    <property type="match status" value="1"/>
</dbReference>
<dbReference type="GO" id="GO:0000012">
    <property type="term" value="P:single strand break repair"/>
    <property type="evidence" value="ECO:0007669"/>
    <property type="project" value="TreeGrafter"/>
</dbReference>
<evidence type="ECO:0000256" key="13">
    <source>
        <dbReference type="ARBA" id="ARBA00023242"/>
    </source>
</evidence>
<feature type="domain" description="HIT" evidence="21">
    <location>
        <begin position="191"/>
        <end position="296"/>
    </location>
</feature>
<dbReference type="GO" id="GO:0030983">
    <property type="term" value="F:mismatched DNA binding"/>
    <property type="evidence" value="ECO:0007669"/>
    <property type="project" value="TreeGrafter"/>
</dbReference>
<evidence type="ECO:0000256" key="15">
    <source>
        <dbReference type="ARBA" id="ARBA00032750"/>
    </source>
</evidence>
<evidence type="ECO:0000313" key="23">
    <source>
        <dbReference type="Proteomes" id="UP001187315"/>
    </source>
</evidence>
<dbReference type="InterPro" id="IPR019808">
    <property type="entry name" value="Histidine_triad_CS"/>
</dbReference>
<comment type="subcellular location">
    <subcellularLocation>
        <location evidence="1">Nucleus</location>
        <location evidence="1">Nucleolus</location>
    </subcellularLocation>
    <subcellularLocation>
        <location evidence="2">Nucleus</location>
        <location evidence="2">Nucleoplasm</location>
    </subcellularLocation>
</comment>
<comment type="caution">
    <text evidence="22">The sequence shown here is derived from an EMBL/GenBank/DDBJ whole genome shotgun (WGS) entry which is preliminary data.</text>
</comment>
<dbReference type="Proteomes" id="UP001187315">
    <property type="component" value="Unassembled WGS sequence"/>
</dbReference>
<dbReference type="SUPFAM" id="SSF49879">
    <property type="entry name" value="SMAD/FHA domain"/>
    <property type="match status" value="1"/>
</dbReference>
<dbReference type="Pfam" id="PF16278">
    <property type="entry name" value="zf-C2HE"/>
    <property type="match status" value="1"/>
</dbReference>
<evidence type="ECO:0000313" key="22">
    <source>
        <dbReference type="EMBL" id="KAK2865909.1"/>
    </source>
</evidence>
<dbReference type="PROSITE" id="PS00892">
    <property type="entry name" value="HIT_1"/>
    <property type="match status" value="1"/>
</dbReference>
<dbReference type="EC" id="3.6.1.71" evidence="4"/>
<dbReference type="InterPro" id="IPR011146">
    <property type="entry name" value="HIT-like"/>
</dbReference>
<evidence type="ECO:0000256" key="11">
    <source>
        <dbReference type="ARBA" id="ARBA00023125"/>
    </source>
</evidence>
<evidence type="ECO:0000256" key="2">
    <source>
        <dbReference type="ARBA" id="ARBA00004642"/>
    </source>
</evidence>
<evidence type="ECO:0000256" key="10">
    <source>
        <dbReference type="ARBA" id="ARBA00022833"/>
    </source>
</evidence>
<evidence type="ECO:0000256" key="8">
    <source>
        <dbReference type="ARBA" id="ARBA00022771"/>
    </source>
</evidence>
<feature type="compositionally biased region" description="Basic and acidic residues" evidence="20">
    <location>
        <begin position="126"/>
        <end position="149"/>
    </location>
</feature>
<dbReference type="EMBL" id="JAVHJS010000002">
    <property type="protein sequence ID" value="KAK2865909.1"/>
    <property type="molecule type" value="Genomic_DNA"/>
</dbReference>
<keyword evidence="13" id="KW-0539">Nucleus</keyword>
<feature type="region of interest" description="Disordered" evidence="20">
    <location>
        <begin position="126"/>
        <end position="155"/>
    </location>
</feature>
<evidence type="ECO:0000256" key="7">
    <source>
        <dbReference type="ARBA" id="ARBA00022763"/>
    </source>
</evidence>
<organism evidence="22 23">
    <name type="scientific">Tachysurus vachellii</name>
    <name type="common">Darkbarbel catfish</name>
    <name type="synonym">Pelteobagrus vachellii</name>
    <dbReference type="NCBI Taxonomy" id="175792"/>
    <lineage>
        <taxon>Eukaryota</taxon>
        <taxon>Metazoa</taxon>
        <taxon>Chordata</taxon>
        <taxon>Craniata</taxon>
        <taxon>Vertebrata</taxon>
        <taxon>Euteleostomi</taxon>
        <taxon>Actinopterygii</taxon>
        <taxon>Neopterygii</taxon>
        <taxon>Teleostei</taxon>
        <taxon>Ostariophysi</taxon>
        <taxon>Siluriformes</taxon>
        <taxon>Bagridae</taxon>
        <taxon>Tachysurus</taxon>
    </lineage>
</organism>
<dbReference type="EC" id="3.6.1.72" evidence="3"/>
<evidence type="ECO:0000256" key="20">
    <source>
        <dbReference type="SAM" id="MobiDB-lite"/>
    </source>
</evidence>
<dbReference type="GO" id="GO:0003725">
    <property type="term" value="F:double-stranded RNA binding"/>
    <property type="evidence" value="ECO:0007669"/>
    <property type="project" value="TreeGrafter"/>
</dbReference>
<dbReference type="InterPro" id="IPR008984">
    <property type="entry name" value="SMAD_FHA_dom_sf"/>
</dbReference>
<evidence type="ECO:0000256" key="9">
    <source>
        <dbReference type="ARBA" id="ARBA00022801"/>
    </source>
</evidence>
<dbReference type="GO" id="GO:0005730">
    <property type="term" value="C:nucleolus"/>
    <property type="evidence" value="ECO:0007669"/>
    <property type="project" value="UniProtKB-SubCell"/>
</dbReference>
<dbReference type="Gene3D" id="2.60.200.20">
    <property type="match status" value="1"/>
</dbReference>
<keyword evidence="10" id="KW-0862">Zinc</keyword>
<evidence type="ECO:0000256" key="3">
    <source>
        <dbReference type="ARBA" id="ARBA00012495"/>
    </source>
</evidence>
<dbReference type="Pfam" id="PF11969">
    <property type="entry name" value="DcpS_C"/>
    <property type="match status" value="1"/>
</dbReference>
<gene>
    <name evidence="22" type="ORF">Q7C36_001965</name>
</gene>
<evidence type="ECO:0000256" key="18">
    <source>
        <dbReference type="ARBA" id="ARBA00045142"/>
    </source>
</evidence>
<comment type="function">
    <text evidence="18">DNA-binding protein involved in single-strand DNA break repair, double-strand DNA break repair and base excision repair. Resolves abortive DNA ligation intermediates formed either at base excision sites, or when DNA ligases attempt to repair non-ligatable breaks induced by reactive oxygen species. Catalyzes the release of adenylate groups covalently linked to 5'-phosphate termini, resulting in the production of 5'-phosphate termini that can be efficiently rejoined. Also able to hydrolyze adenosine 5'-monophosphoramidate (AMP-NH(2)) and diadenosine tetraphosphate (AppppA), but with lower catalytic activity. Likewise, catalyzes the release of 3'-linked guanosine (DNAppG) and inosine (DNAppI) from DNA, but has higher specific activity with 5'-linked adenosine (AppDNA).</text>
</comment>
<keyword evidence="9" id="KW-0378">Hydrolase</keyword>
<dbReference type="InterPro" id="IPR032566">
    <property type="entry name" value="Znf-C2HE"/>
</dbReference>
<feature type="short sequence motif" description="Histidine triad motif" evidence="19">
    <location>
        <begin position="281"/>
        <end position="285"/>
    </location>
</feature>
<evidence type="ECO:0000256" key="5">
    <source>
        <dbReference type="ARBA" id="ARBA00018614"/>
    </source>
</evidence>
<evidence type="ECO:0000256" key="1">
    <source>
        <dbReference type="ARBA" id="ARBA00004604"/>
    </source>
</evidence>
<keyword evidence="11" id="KW-0238">DNA-binding</keyword>
<dbReference type="GO" id="GO:1990165">
    <property type="term" value="F:single-strand break-containing DNA binding"/>
    <property type="evidence" value="ECO:0007669"/>
    <property type="project" value="TreeGrafter"/>
</dbReference>
<evidence type="ECO:0000256" key="16">
    <source>
        <dbReference type="ARBA" id="ARBA00044639"/>
    </source>
</evidence>
<keyword evidence="7" id="KW-0227">DNA damage</keyword>
<comment type="catalytic activity">
    <reaction evidence="17">
        <text>a 5'-end adenosine-5'-diphospho-5'-ribonucleoside-2'-deoxyribonucleotide-DNA + H2O = a 5'-end 5'-phospho-ribonucleoside-2'-deoxyribonucleotide-DNA + AMP + 2 H(+)</text>
        <dbReference type="Rhea" id="RHEA:52132"/>
        <dbReference type="Rhea" id="RHEA-COMP:13182"/>
        <dbReference type="Rhea" id="RHEA-COMP:13183"/>
        <dbReference type="ChEBI" id="CHEBI:15377"/>
        <dbReference type="ChEBI" id="CHEBI:15378"/>
        <dbReference type="ChEBI" id="CHEBI:136414"/>
        <dbReference type="ChEBI" id="CHEBI:136415"/>
        <dbReference type="ChEBI" id="CHEBI:456215"/>
        <dbReference type="EC" id="3.6.1.71"/>
    </reaction>
</comment>
<evidence type="ECO:0000256" key="12">
    <source>
        <dbReference type="ARBA" id="ARBA00023204"/>
    </source>
</evidence>
<keyword evidence="8" id="KW-0863">Zinc-finger</keyword>
<comment type="catalytic activity">
    <reaction evidence="14">
        <text>a 3'-end 2'-deoxyribonucleotide-3'-diphospho-5'-guanosine-DNA + H2O = a 3'-end 2'-deoxyribonucleotide 3'-phosphate-DNA + GMP + 2 H(+)</text>
        <dbReference type="Rhea" id="RHEA:52140"/>
        <dbReference type="Rhea" id="RHEA-COMP:13186"/>
        <dbReference type="Rhea" id="RHEA-COMP:13187"/>
        <dbReference type="ChEBI" id="CHEBI:15377"/>
        <dbReference type="ChEBI" id="CHEBI:15378"/>
        <dbReference type="ChEBI" id="CHEBI:58115"/>
        <dbReference type="ChEBI" id="CHEBI:136419"/>
        <dbReference type="ChEBI" id="CHEBI:136420"/>
        <dbReference type="EC" id="3.6.1.72"/>
    </reaction>
</comment>
<sequence length="365" mass="42081">MRAHVLYELQPDATLSVCVWCSGDMPTCWLVSEDDRHKPIQLLHYLTHTLGRGPETKIKDQKCSRQQVELTANCNRGFVTVKQLGSNPTSLDDVVVGKGNQVTFKPGQKLYLVNHLYPYTLLFREDSSPVSTPEDRSRAMKRARQGDAQEERDEDNAKIFRISQPSCSTSTVRPQITQSPTAVRVSAAPWNQGLKVSMQDPNMQVYKDEKVVVIKDKFPKARFHWLVLPWDSISSLKALRHEHVELLRHMERVGEHMVQQCHRSNTLHFRLGYHAIPSMSHVHLHVISQDFDSPCLKNKKHWNSFTTEYFIQSQDVIVMLERDGHVKVKDDVSELLKLPLRCHVCHKEQGTMPKLKEHIRLHLLP</sequence>
<dbReference type="AlphaFoldDB" id="A0AA88T8G0"/>
<evidence type="ECO:0000256" key="4">
    <source>
        <dbReference type="ARBA" id="ARBA00012496"/>
    </source>
</evidence>
<comment type="catalytic activity">
    <reaction evidence="16">
        <text>a 5'-end adenosine-5'-diphospho-5'-2'-deoxyribonucleoside-DNA + H2O = a 5'-end 5'-phospho-2'-deoxyribonucleoside-DNA + AMP + 2 H(+)</text>
        <dbReference type="Rhea" id="RHEA:52128"/>
        <dbReference type="Rhea" id="RHEA-COMP:13180"/>
        <dbReference type="Rhea" id="RHEA-COMP:13181"/>
        <dbReference type="ChEBI" id="CHEBI:15377"/>
        <dbReference type="ChEBI" id="CHEBI:15378"/>
        <dbReference type="ChEBI" id="CHEBI:136412"/>
        <dbReference type="ChEBI" id="CHEBI:136413"/>
        <dbReference type="ChEBI" id="CHEBI:456215"/>
        <dbReference type="EC" id="3.6.1.71"/>
    </reaction>
</comment>
<reference evidence="22" key="1">
    <citation type="submission" date="2023-08" db="EMBL/GenBank/DDBJ databases">
        <title>Pelteobagrus vachellii genome.</title>
        <authorList>
            <person name="Liu H."/>
        </authorList>
    </citation>
    <scope>NUCLEOTIDE SEQUENCE</scope>
    <source>
        <strain evidence="22">PRFRI_2022a</strain>
        <tissue evidence="22">Muscle</tissue>
    </source>
</reference>
<dbReference type="GO" id="GO:0008270">
    <property type="term" value="F:zinc ion binding"/>
    <property type="evidence" value="ECO:0007669"/>
    <property type="project" value="UniProtKB-KW"/>
</dbReference>
<name>A0AA88T8G0_TACVA</name>
<dbReference type="SUPFAM" id="SSF54197">
    <property type="entry name" value="HIT-like"/>
    <property type="match status" value="1"/>
</dbReference>
<proteinExistence type="predicted"/>
<protein>
    <recommendedName>
        <fullName evidence="5">Aprataxin</fullName>
        <ecNumber evidence="4">3.6.1.71</ecNumber>
        <ecNumber evidence="3">3.6.1.72</ecNumber>
    </recommendedName>
    <alternativeName>
        <fullName evidence="15">Forkhead-associated domain histidine triad-like protein</fullName>
    </alternativeName>
</protein>
<evidence type="ECO:0000256" key="19">
    <source>
        <dbReference type="PROSITE-ProRule" id="PRU00464"/>
    </source>
</evidence>
<dbReference type="GO" id="GO:0033699">
    <property type="term" value="F:DNA 5'-adenosine monophosphate hydrolase activity"/>
    <property type="evidence" value="ECO:0007669"/>
    <property type="project" value="UniProtKB-EC"/>
</dbReference>
<dbReference type="InterPro" id="IPR041388">
    <property type="entry name" value="FHA_2"/>
</dbReference>